<dbReference type="EMBL" id="CP049916">
    <property type="protein sequence ID" value="QIO07766.1"/>
    <property type="molecule type" value="Genomic_DNA"/>
</dbReference>
<dbReference type="AlphaFoldDB" id="A0A6G8S0N2"/>
<dbReference type="Proteomes" id="UP000501939">
    <property type="component" value="Chromosome"/>
</dbReference>
<dbReference type="Pfam" id="PF01710">
    <property type="entry name" value="HTH_Tnp_IS630"/>
    <property type="match status" value="1"/>
</dbReference>
<proteinExistence type="predicted"/>
<dbReference type="EMBL" id="CP049916">
    <property type="protein sequence ID" value="QIO08698.1"/>
    <property type="molecule type" value="Genomic_DNA"/>
</dbReference>
<name>A0A6G8S0N2_9GAMM</name>
<feature type="domain" description="Transposase Synechocystis PCC 6803" evidence="1">
    <location>
        <begin position="4"/>
        <end position="122"/>
    </location>
</feature>
<evidence type="ECO:0000313" key="4">
    <source>
        <dbReference type="Proteomes" id="UP000501939"/>
    </source>
</evidence>
<evidence type="ECO:0000259" key="1">
    <source>
        <dbReference type="Pfam" id="PF01710"/>
    </source>
</evidence>
<dbReference type="InterPro" id="IPR002622">
    <property type="entry name" value="Transposase_14"/>
</dbReference>
<dbReference type="KEGG" id="alj:G8D99_01105"/>
<keyword evidence="4" id="KW-1185">Reference proteome</keyword>
<dbReference type="SUPFAM" id="SSF46689">
    <property type="entry name" value="Homeodomain-like"/>
    <property type="match status" value="1"/>
</dbReference>
<dbReference type="RefSeq" id="WP_166321839.1">
    <property type="nucleotide sequence ID" value="NZ_CP049916.1"/>
</dbReference>
<evidence type="ECO:0000313" key="3">
    <source>
        <dbReference type="EMBL" id="QIO08698.1"/>
    </source>
</evidence>
<organism evidence="2 4">
    <name type="scientific">Acinetobacter lanii</name>
    <dbReference type="NCBI Taxonomy" id="2715163"/>
    <lineage>
        <taxon>Bacteria</taxon>
        <taxon>Pseudomonadati</taxon>
        <taxon>Pseudomonadota</taxon>
        <taxon>Gammaproteobacteria</taxon>
        <taxon>Moraxellales</taxon>
        <taxon>Moraxellaceae</taxon>
        <taxon>Acinetobacter</taxon>
    </lineage>
</organism>
<protein>
    <submittedName>
        <fullName evidence="2">Helix-turn-helix domain-containing protein</fullName>
    </submittedName>
</protein>
<reference evidence="2 4" key="1">
    <citation type="submission" date="2020-03" db="EMBL/GenBank/DDBJ databases">
        <authorList>
            <person name="Zhu W."/>
        </authorList>
    </citation>
    <scope>NUCLEOTIDE SEQUENCE [LARGE SCALE GENOMIC DNA]</scope>
    <source>
        <strain evidence="2 4">185</strain>
    </source>
</reference>
<dbReference type="KEGG" id="alj:G8D99_06475"/>
<accession>A0A6G8S0N2</accession>
<gene>
    <name evidence="2" type="ORF">G8D99_01105</name>
    <name evidence="3" type="ORF">G8D99_06475</name>
</gene>
<sequence>MPKTYSVDLREKVMQFYKESKHKSKTCEIFNIARTTLDDWILIEQQTGQLKQPKSPNVGRPSKILDLQAFEAFVKTTPFTQAKDLIPLFEQKFGYSVGYHVILKALNKMGWTRKKRVFSTNKPAS</sequence>
<dbReference type="InterPro" id="IPR009057">
    <property type="entry name" value="Homeodomain-like_sf"/>
</dbReference>
<evidence type="ECO:0000313" key="2">
    <source>
        <dbReference type="EMBL" id="QIO07766.1"/>
    </source>
</evidence>